<dbReference type="Proteomes" id="UP001241935">
    <property type="component" value="Unassembled WGS sequence"/>
</dbReference>
<protein>
    <submittedName>
        <fullName evidence="3">DUF3488 and transglutaminase-like domain-containing protein</fullName>
    </submittedName>
</protein>
<dbReference type="Pfam" id="PF01841">
    <property type="entry name" value="Transglut_core"/>
    <property type="match status" value="1"/>
</dbReference>
<dbReference type="InterPro" id="IPR002931">
    <property type="entry name" value="Transglutaminase-like"/>
</dbReference>
<feature type="domain" description="Transglutaminase-like" evidence="2">
    <location>
        <begin position="407"/>
        <end position="477"/>
    </location>
</feature>
<evidence type="ECO:0000259" key="2">
    <source>
        <dbReference type="SMART" id="SM00460"/>
    </source>
</evidence>
<dbReference type="InterPro" id="IPR038765">
    <property type="entry name" value="Papain-like_cys_pep_sf"/>
</dbReference>
<dbReference type="SMART" id="SM00460">
    <property type="entry name" value="TGc"/>
    <property type="match status" value="1"/>
</dbReference>
<accession>A0AAW6UVS5</accession>
<name>A0AAW6UVS5_9GAMM</name>
<dbReference type="AlphaFoldDB" id="A0AAW6UVS5"/>
<feature type="transmembrane region" description="Helical" evidence="1">
    <location>
        <begin position="124"/>
        <end position="142"/>
    </location>
</feature>
<keyword evidence="1" id="KW-1133">Transmembrane helix</keyword>
<dbReference type="Pfam" id="PF11992">
    <property type="entry name" value="TgpA_N"/>
    <property type="match status" value="1"/>
</dbReference>
<comment type="caution">
    <text evidence="3">The sequence shown here is derived from an EMBL/GenBank/DDBJ whole genome shotgun (WGS) entry which is preliminary data.</text>
</comment>
<dbReference type="InterPro" id="IPR052901">
    <property type="entry name" value="Bact_TGase-like"/>
</dbReference>
<evidence type="ECO:0000313" key="3">
    <source>
        <dbReference type="EMBL" id="MDK1683810.1"/>
    </source>
</evidence>
<feature type="transmembrane region" description="Helical" evidence="1">
    <location>
        <begin position="101"/>
        <end position="118"/>
    </location>
</feature>
<keyword evidence="1" id="KW-0812">Transmembrane</keyword>
<evidence type="ECO:0000313" key="4">
    <source>
        <dbReference type="Proteomes" id="UP001241935"/>
    </source>
</evidence>
<dbReference type="PANTHER" id="PTHR42736:SF1">
    <property type="entry name" value="PROTEIN-GLUTAMINE GAMMA-GLUTAMYLTRANSFERASE"/>
    <property type="match status" value="1"/>
</dbReference>
<dbReference type="InterPro" id="IPR021878">
    <property type="entry name" value="TgpA_N"/>
</dbReference>
<dbReference type="PANTHER" id="PTHR42736">
    <property type="entry name" value="PROTEIN-GLUTAMINE GAMMA-GLUTAMYLTRANSFERASE"/>
    <property type="match status" value="1"/>
</dbReference>
<dbReference type="SUPFAM" id="SSF54001">
    <property type="entry name" value="Cysteine proteinases"/>
    <property type="match status" value="1"/>
</dbReference>
<dbReference type="RefSeq" id="WP_131268925.1">
    <property type="nucleotide sequence ID" value="NZ_JASKNE010000001.1"/>
</dbReference>
<proteinExistence type="predicted"/>
<feature type="transmembrane region" description="Helical" evidence="1">
    <location>
        <begin position="54"/>
        <end position="71"/>
    </location>
</feature>
<keyword evidence="1" id="KW-0472">Membrane</keyword>
<feature type="transmembrane region" description="Helical" evidence="1">
    <location>
        <begin position="12"/>
        <end position="42"/>
    </location>
</feature>
<organism evidence="3 4">
    <name type="scientific">Acinetobacter terrestris</name>
    <dbReference type="NCBI Taxonomy" id="2529843"/>
    <lineage>
        <taxon>Bacteria</taxon>
        <taxon>Pseudomonadati</taxon>
        <taxon>Pseudomonadota</taxon>
        <taxon>Gammaproteobacteria</taxon>
        <taxon>Moraxellales</taxon>
        <taxon>Moraxellaceae</taxon>
        <taxon>Acinetobacter</taxon>
        <taxon>Acinetobacter Taxon 24</taxon>
    </lineage>
</organism>
<feature type="transmembrane region" description="Helical" evidence="1">
    <location>
        <begin position="77"/>
        <end position="94"/>
    </location>
</feature>
<feature type="transmembrane region" description="Helical" evidence="1">
    <location>
        <begin position="552"/>
        <end position="576"/>
    </location>
</feature>
<sequence length="670" mass="77334">MMHADVRTSILMTLLLLLLAQVMFNPVLLSAIFALILLCLFVSFKDETKTVSKIWIFALAILALMAIYFRYQSFIGIEAGVAVLSTFLFAKALETKNKRDVIILFNFALFVGASSFLYSQSIWMAIVILLCLFSCLIGLYRLQTSEFKQAQNQSSALKTDAKHVGKFLILALPFFILLFIFFPRLPPLWHIPIPEQKSVTGMSDSMSPGDIAELSQSSSLAFRIIGNMNKLPSRNELYWRAMVLDQYDGRTWTSSFVNQQPVLNHRISIKAEQGFDYQYLAADSSVMWIMGLEKSIPKNPQYQLKQDWSISPIRSITRNQPITLHWLGDAQLQGQGLSTPNLLEKSNTQSNTQIDEKSRQFALEMFQKSGRLPDQYVRNILQWYKNNDFVYTLTPGLLGENRIDEFLFQSRQGFCEHYASSFAMLMRYAGIPARVVIGYQGGQLALDRASWEVRQLDAHAWTEVQLNGKWQRIDPTAIIAPQRIDAGMQNYIENDRTILGSKEQKWKYRQFSMMKNMRIWSDYASYQWQSKVVGYDAEKQQSWLAKLGLKTAYASILILFSSILLVMISYFVWIYYRNKQHGSAYERAVQQFSKQLAKPLRKQPAETFFSWMHRLAEGVKEDEQKIFIQTAEYYQQQRFSVAITGQQMKQFKAMLKTCTYALKNNRKSLS</sequence>
<feature type="transmembrane region" description="Helical" evidence="1">
    <location>
        <begin position="163"/>
        <end position="182"/>
    </location>
</feature>
<dbReference type="EMBL" id="JASKNE010000001">
    <property type="protein sequence ID" value="MDK1683810.1"/>
    <property type="molecule type" value="Genomic_DNA"/>
</dbReference>
<evidence type="ECO:0000256" key="1">
    <source>
        <dbReference type="SAM" id="Phobius"/>
    </source>
</evidence>
<reference evidence="3" key="1">
    <citation type="submission" date="2023-04" db="EMBL/GenBank/DDBJ databases">
        <title>The environmental microbiomes in feedlot watering bowls are a reservoir of florfenicol resistance for bovine respiratory disease pathogens.</title>
        <authorList>
            <person name="Kos D.W."/>
            <person name="Ruzzini A.C."/>
            <person name="Schreiner B."/>
            <person name="Jelinski M.D."/>
        </authorList>
    </citation>
    <scope>NUCLEOTIDE SEQUENCE</scope>
    <source>
        <strain evidence="3">WB3</strain>
    </source>
</reference>
<dbReference type="Gene3D" id="3.10.620.30">
    <property type="match status" value="1"/>
</dbReference>
<gene>
    <name evidence="3" type="ORF">QOR41_08125</name>
</gene>